<name>A0A501W8F3_9BACT</name>
<keyword evidence="9" id="KW-1185">Reference proteome</keyword>
<evidence type="ECO:0000256" key="5">
    <source>
        <dbReference type="SAM" id="MobiDB-lite"/>
    </source>
</evidence>
<keyword evidence="8" id="KW-0378">Hydrolase</keyword>
<evidence type="ECO:0000256" key="3">
    <source>
        <dbReference type="ARBA" id="ARBA00022989"/>
    </source>
</evidence>
<feature type="transmembrane region" description="Helical" evidence="6">
    <location>
        <begin position="20"/>
        <end position="43"/>
    </location>
</feature>
<dbReference type="Proteomes" id="UP000316727">
    <property type="component" value="Unassembled WGS sequence"/>
</dbReference>
<dbReference type="GO" id="GO:0006508">
    <property type="term" value="P:proteolysis"/>
    <property type="evidence" value="ECO:0007669"/>
    <property type="project" value="UniProtKB-KW"/>
</dbReference>
<dbReference type="PANTHER" id="PTHR43731:SF9">
    <property type="entry name" value="SLR1461 PROTEIN"/>
    <property type="match status" value="1"/>
</dbReference>
<feature type="transmembrane region" description="Helical" evidence="6">
    <location>
        <begin position="102"/>
        <end position="118"/>
    </location>
</feature>
<evidence type="ECO:0000259" key="7">
    <source>
        <dbReference type="Pfam" id="PF01694"/>
    </source>
</evidence>
<dbReference type="PANTHER" id="PTHR43731">
    <property type="entry name" value="RHOMBOID PROTEASE"/>
    <property type="match status" value="1"/>
</dbReference>
<keyword evidence="2 6" id="KW-0812">Transmembrane</keyword>
<dbReference type="RefSeq" id="WP_140622510.1">
    <property type="nucleotide sequence ID" value="NZ_VFRQ01000008.1"/>
</dbReference>
<dbReference type="InterPro" id="IPR050925">
    <property type="entry name" value="Rhomboid_protease_S54"/>
</dbReference>
<feature type="transmembrane region" description="Helical" evidence="6">
    <location>
        <begin position="77"/>
        <end position="95"/>
    </location>
</feature>
<accession>A0A501W8F3</accession>
<dbReference type="GO" id="GO:0016020">
    <property type="term" value="C:membrane"/>
    <property type="evidence" value="ECO:0007669"/>
    <property type="project" value="UniProtKB-SubCell"/>
</dbReference>
<keyword evidence="8" id="KW-0645">Protease</keyword>
<evidence type="ECO:0000313" key="8">
    <source>
        <dbReference type="EMBL" id="TPE43097.1"/>
    </source>
</evidence>
<dbReference type="Gene3D" id="1.20.1540.10">
    <property type="entry name" value="Rhomboid-like"/>
    <property type="match status" value="1"/>
</dbReference>
<keyword evidence="3 6" id="KW-1133">Transmembrane helix</keyword>
<dbReference type="GO" id="GO:0004252">
    <property type="term" value="F:serine-type endopeptidase activity"/>
    <property type="evidence" value="ECO:0007669"/>
    <property type="project" value="InterPro"/>
</dbReference>
<evidence type="ECO:0000256" key="2">
    <source>
        <dbReference type="ARBA" id="ARBA00022692"/>
    </source>
</evidence>
<feature type="transmembrane region" description="Helical" evidence="6">
    <location>
        <begin position="124"/>
        <end position="143"/>
    </location>
</feature>
<dbReference type="OrthoDB" id="465874at2"/>
<dbReference type="AlphaFoldDB" id="A0A501W8F3"/>
<dbReference type="InterPro" id="IPR022764">
    <property type="entry name" value="Peptidase_S54_rhomboid_dom"/>
</dbReference>
<protein>
    <submittedName>
        <fullName evidence="8">Rhomboid family intramembrane serine protease</fullName>
    </submittedName>
</protein>
<gene>
    <name evidence="8" type="ORF">FJM65_15780</name>
</gene>
<organism evidence="8 9">
    <name type="scientific">Pontibacter mangrovi</name>
    <dbReference type="NCBI Taxonomy" id="2589816"/>
    <lineage>
        <taxon>Bacteria</taxon>
        <taxon>Pseudomonadati</taxon>
        <taxon>Bacteroidota</taxon>
        <taxon>Cytophagia</taxon>
        <taxon>Cytophagales</taxon>
        <taxon>Hymenobacteraceae</taxon>
        <taxon>Pontibacter</taxon>
    </lineage>
</organism>
<reference evidence="8 9" key="1">
    <citation type="submission" date="2019-06" db="EMBL/GenBank/DDBJ databases">
        <title>A novel bacterium of genus Pontibacter, isolated from marine sediment.</title>
        <authorList>
            <person name="Huang H."/>
            <person name="Mo K."/>
            <person name="Hu Y."/>
        </authorList>
    </citation>
    <scope>NUCLEOTIDE SEQUENCE [LARGE SCALE GENOMIC DNA]</scope>
    <source>
        <strain evidence="8 9">HB172049</strain>
    </source>
</reference>
<dbReference type="InterPro" id="IPR035952">
    <property type="entry name" value="Rhomboid-like_sf"/>
</dbReference>
<evidence type="ECO:0000256" key="6">
    <source>
        <dbReference type="SAM" id="Phobius"/>
    </source>
</evidence>
<comment type="caution">
    <text evidence="8">The sequence shown here is derived from an EMBL/GenBank/DDBJ whole genome shotgun (WGS) entry which is preliminary data.</text>
</comment>
<dbReference type="EMBL" id="VFRQ01000008">
    <property type="protein sequence ID" value="TPE43097.1"/>
    <property type="molecule type" value="Genomic_DNA"/>
</dbReference>
<proteinExistence type="predicted"/>
<dbReference type="Pfam" id="PF01694">
    <property type="entry name" value="Rhomboid"/>
    <property type="match status" value="1"/>
</dbReference>
<evidence type="ECO:0000256" key="1">
    <source>
        <dbReference type="ARBA" id="ARBA00004141"/>
    </source>
</evidence>
<feature type="region of interest" description="Disordered" evidence="5">
    <location>
        <begin position="256"/>
        <end position="284"/>
    </location>
</feature>
<feature type="compositionally biased region" description="Basic and acidic residues" evidence="5">
    <location>
        <begin position="273"/>
        <end position="284"/>
    </location>
</feature>
<evidence type="ECO:0000256" key="4">
    <source>
        <dbReference type="ARBA" id="ARBA00023136"/>
    </source>
</evidence>
<dbReference type="SUPFAM" id="SSF144091">
    <property type="entry name" value="Rhomboid-like"/>
    <property type="match status" value="1"/>
</dbReference>
<feature type="domain" description="Peptidase S54 rhomboid" evidence="7">
    <location>
        <begin position="64"/>
        <end position="193"/>
    </location>
</feature>
<comment type="subcellular location">
    <subcellularLocation>
        <location evidence="1">Membrane</location>
        <topology evidence="1">Multi-pass membrane protein</topology>
    </subcellularLocation>
</comment>
<evidence type="ECO:0000313" key="9">
    <source>
        <dbReference type="Proteomes" id="UP000316727"/>
    </source>
</evidence>
<keyword evidence="4 6" id="KW-0472">Membrane</keyword>
<feature type="transmembrane region" description="Helical" evidence="6">
    <location>
        <begin position="150"/>
        <end position="168"/>
    </location>
</feature>
<sequence length="284" mass="31162">MPTTRRRDYTAALPENAPHFGYSFLPGLLFVALMWLVSLLSYLTGADLAFLGIRPRTFLGLIGVFLGPLIHGDLLHLLSNTFPLLLLSGFILYMHRRVASKVIVLVYLLSGLLTWVVGRQAYHIGASGVVYGLAGFLLFNGFLRQHRGAMAVSLAILFLYSGLFYGLFPGEERVSWEGHVAGLVSGLVAAIAYGEGKPEPTGTQPLAPDVVQRHMSSTIGPHYQHMFVSYTVGPEPQGQLYTYTFNANAISVITPTKGNGATSKDKRKASTTYERETERRKKTP</sequence>